<keyword evidence="3 9" id="KW-0812">Transmembrane</keyword>
<keyword evidence="6" id="KW-0443">Lipid metabolism</keyword>
<feature type="domain" description="Cytochrome b5 heme-binding" evidence="10">
    <location>
        <begin position="27"/>
        <end position="100"/>
    </location>
</feature>
<accession>A0A835YIW8</accession>
<dbReference type="AlphaFoldDB" id="A0A835YIW8"/>
<dbReference type="EMBL" id="JAFCMP010000550">
    <property type="protein sequence ID" value="KAG5175371.1"/>
    <property type="molecule type" value="Genomic_DNA"/>
</dbReference>
<keyword evidence="7 9" id="KW-0472">Membrane</keyword>
<organism evidence="11 12">
    <name type="scientific">Tribonema minus</name>
    <dbReference type="NCBI Taxonomy" id="303371"/>
    <lineage>
        <taxon>Eukaryota</taxon>
        <taxon>Sar</taxon>
        <taxon>Stramenopiles</taxon>
        <taxon>Ochrophyta</taxon>
        <taxon>PX clade</taxon>
        <taxon>Xanthophyceae</taxon>
        <taxon>Tribonematales</taxon>
        <taxon>Tribonemataceae</taxon>
        <taxon>Tribonema</taxon>
    </lineage>
</organism>
<dbReference type="PIRSF" id="PIRSF015921">
    <property type="entry name" value="FA_sphinglp_des"/>
    <property type="match status" value="1"/>
</dbReference>
<dbReference type="GO" id="GO:0006629">
    <property type="term" value="P:lipid metabolic process"/>
    <property type="evidence" value="ECO:0007669"/>
    <property type="project" value="UniProtKB-KW"/>
</dbReference>
<dbReference type="InterPro" id="IPR012171">
    <property type="entry name" value="Fatty_acid_desaturase"/>
</dbReference>
<keyword evidence="5" id="KW-0560">Oxidoreductase</keyword>
<evidence type="ECO:0000256" key="5">
    <source>
        <dbReference type="ARBA" id="ARBA00023002"/>
    </source>
</evidence>
<dbReference type="SMART" id="SM01117">
    <property type="entry name" value="Cyt-b5"/>
    <property type="match status" value="1"/>
</dbReference>
<dbReference type="GO" id="GO:0016717">
    <property type="term" value="F:oxidoreductase activity, acting on paired donors, with oxidation of a pair of donors resulting in the reduction of molecular oxygen to two molecules of water"/>
    <property type="evidence" value="ECO:0007669"/>
    <property type="project" value="TreeGrafter"/>
</dbReference>
<dbReference type="InterPro" id="IPR001199">
    <property type="entry name" value="Cyt_B5-like_heme/steroid-bd"/>
</dbReference>
<evidence type="ECO:0000256" key="7">
    <source>
        <dbReference type="ARBA" id="ARBA00023136"/>
    </source>
</evidence>
<dbReference type="Pfam" id="PF00173">
    <property type="entry name" value="Cyt-b5"/>
    <property type="match status" value="1"/>
</dbReference>
<dbReference type="InterPro" id="IPR036400">
    <property type="entry name" value="Cyt_B5-like_heme/steroid_sf"/>
</dbReference>
<dbReference type="Pfam" id="PF00487">
    <property type="entry name" value="FA_desaturase"/>
    <property type="match status" value="1"/>
</dbReference>
<comment type="subcellular location">
    <subcellularLocation>
        <location evidence="1">Membrane</location>
        <topology evidence="1">Multi-pass membrane protein</topology>
    </subcellularLocation>
</comment>
<sequence>MGKGGRSAPQDGAGTAKRGAAGRALLGRPITMEEVRQHTTPEDAWMVYQNKVYDVSGWHDHPGGHVIFTHAGDDATDIFAAFHPPSAYKTMEPYCIGDLDKASVERKPAAQRDFERAYRDLRGKLVVAGMFNSSKAYYVWKCSSNLAIWAAGCLCVILSDSFAVHMLGAFLLALFWQQCGWLAHDFLHHQVFKNRAYGDYAGIFWGNIAQGFSVGWWKNKHNTHHAVPNLHASSPDAHDGDPDIDTMPLLAWSLKMAAAAERSAAGRFFVEHQAVLYFPILLIARISWLLQSLSFCFDLAGGVWESKGSDDAKRNFPLRRAEQAGMVVHYAWFGALLATQLSVVEAVVFFLAAQMMCGFMLALVFGLGHNGMATYDADARPDFWKLQVTTTRNVSPNLFVDWFCGGLQYQVDHHLFPSIPRHNLPKVHAAVAAFCKENGVEYHEASMLAGTVEVLSHLKGVSTQFIGEFPAM</sequence>
<dbReference type="InterPro" id="IPR005804">
    <property type="entry name" value="FA_desaturase_dom"/>
</dbReference>
<reference evidence="11" key="1">
    <citation type="submission" date="2021-02" db="EMBL/GenBank/DDBJ databases">
        <title>First Annotated Genome of the Yellow-green Alga Tribonema minus.</title>
        <authorList>
            <person name="Mahan K.M."/>
        </authorList>
    </citation>
    <scope>NUCLEOTIDE SEQUENCE</scope>
    <source>
        <strain evidence="11">UTEX B ZZ1240</strain>
    </source>
</reference>
<dbReference type="OrthoDB" id="260519at2759"/>
<evidence type="ECO:0000256" key="9">
    <source>
        <dbReference type="SAM" id="Phobius"/>
    </source>
</evidence>
<gene>
    <name evidence="11" type="ORF">JKP88DRAFT_270997</name>
</gene>
<comment type="caution">
    <text evidence="11">The sequence shown here is derived from an EMBL/GenBank/DDBJ whole genome shotgun (WGS) entry which is preliminary data.</text>
</comment>
<evidence type="ECO:0000256" key="8">
    <source>
        <dbReference type="SAM" id="MobiDB-lite"/>
    </source>
</evidence>
<dbReference type="SUPFAM" id="SSF55856">
    <property type="entry name" value="Cytochrome b5-like heme/steroid binding domain"/>
    <property type="match status" value="1"/>
</dbReference>
<evidence type="ECO:0000256" key="1">
    <source>
        <dbReference type="ARBA" id="ARBA00004141"/>
    </source>
</evidence>
<keyword evidence="12" id="KW-1185">Reference proteome</keyword>
<protein>
    <submittedName>
        <fullName evidence="11">Delta-6 fatty acid desaturase</fullName>
    </submittedName>
</protein>
<evidence type="ECO:0000313" key="12">
    <source>
        <dbReference type="Proteomes" id="UP000664859"/>
    </source>
</evidence>
<evidence type="ECO:0000256" key="6">
    <source>
        <dbReference type="ARBA" id="ARBA00023098"/>
    </source>
</evidence>
<evidence type="ECO:0000256" key="2">
    <source>
        <dbReference type="ARBA" id="ARBA00009295"/>
    </source>
</evidence>
<dbReference type="PROSITE" id="PS50255">
    <property type="entry name" value="CYTOCHROME_B5_2"/>
    <property type="match status" value="1"/>
</dbReference>
<dbReference type="PANTHER" id="PTHR19353:SF88">
    <property type="entry name" value="DELTA(5) FATTY ACID DESATURASE FAT-4"/>
    <property type="match status" value="1"/>
</dbReference>
<feature type="transmembrane region" description="Helical" evidence="9">
    <location>
        <begin position="347"/>
        <end position="367"/>
    </location>
</feature>
<feature type="region of interest" description="Disordered" evidence="8">
    <location>
        <begin position="1"/>
        <end position="31"/>
    </location>
</feature>
<feature type="compositionally biased region" description="Low complexity" evidence="8">
    <location>
        <begin position="12"/>
        <end position="28"/>
    </location>
</feature>
<dbReference type="Proteomes" id="UP000664859">
    <property type="component" value="Unassembled WGS sequence"/>
</dbReference>
<evidence type="ECO:0000256" key="4">
    <source>
        <dbReference type="ARBA" id="ARBA00022989"/>
    </source>
</evidence>
<evidence type="ECO:0000313" key="11">
    <source>
        <dbReference type="EMBL" id="KAG5175371.1"/>
    </source>
</evidence>
<name>A0A835YIW8_9STRA</name>
<dbReference type="Gene3D" id="3.10.120.10">
    <property type="entry name" value="Cytochrome b5-like heme/steroid binding domain"/>
    <property type="match status" value="1"/>
</dbReference>
<dbReference type="PANTHER" id="PTHR19353">
    <property type="entry name" value="FATTY ACID DESATURASE 2"/>
    <property type="match status" value="1"/>
</dbReference>
<comment type="similarity">
    <text evidence="2">Belongs to the fatty acid desaturase type 1 family.</text>
</comment>
<keyword evidence="4 9" id="KW-1133">Transmembrane helix</keyword>
<dbReference type="GO" id="GO:0016020">
    <property type="term" value="C:membrane"/>
    <property type="evidence" value="ECO:0007669"/>
    <property type="project" value="UniProtKB-SubCell"/>
</dbReference>
<evidence type="ECO:0000259" key="10">
    <source>
        <dbReference type="PROSITE" id="PS50255"/>
    </source>
</evidence>
<evidence type="ECO:0000256" key="3">
    <source>
        <dbReference type="ARBA" id="ARBA00022692"/>
    </source>
</evidence>
<dbReference type="CDD" id="cd03506">
    <property type="entry name" value="Delta6-FADS-like"/>
    <property type="match status" value="1"/>
</dbReference>
<proteinExistence type="inferred from homology"/>